<comment type="caution">
    <text evidence="1">The sequence shown here is derived from an EMBL/GenBank/DDBJ whole genome shotgun (WGS) entry which is preliminary data.</text>
</comment>
<sequence length="60" mass="6988">MTRIELLVSPSNIPGTDTYCTYTVACIDIATVYTTCYMSFTLSLVWGLRRFALRWHPFQY</sequence>
<organism evidence="1 2">
    <name type="scientific">Daphnia magna</name>
    <dbReference type="NCBI Taxonomy" id="35525"/>
    <lineage>
        <taxon>Eukaryota</taxon>
        <taxon>Metazoa</taxon>
        <taxon>Ecdysozoa</taxon>
        <taxon>Arthropoda</taxon>
        <taxon>Crustacea</taxon>
        <taxon>Branchiopoda</taxon>
        <taxon>Diplostraca</taxon>
        <taxon>Cladocera</taxon>
        <taxon>Anomopoda</taxon>
        <taxon>Daphniidae</taxon>
        <taxon>Daphnia</taxon>
    </lineage>
</organism>
<accession>A0A0P6AWB0</accession>
<evidence type="ECO:0000313" key="2">
    <source>
        <dbReference type="Proteomes" id="UP000076858"/>
    </source>
</evidence>
<dbReference type="EMBL" id="LRGB01000311">
    <property type="protein sequence ID" value="KZS19893.1"/>
    <property type="molecule type" value="Genomic_DNA"/>
</dbReference>
<name>A0A0P6AWB0_9CRUS</name>
<dbReference type="Proteomes" id="UP000076858">
    <property type="component" value="Unassembled WGS sequence"/>
</dbReference>
<evidence type="ECO:0000313" key="1">
    <source>
        <dbReference type="EMBL" id="KZS19893.1"/>
    </source>
</evidence>
<keyword evidence="2" id="KW-1185">Reference proteome</keyword>
<dbReference type="AlphaFoldDB" id="A0A0P6AWB0"/>
<gene>
    <name evidence="1" type="ORF">APZ42_013704</name>
</gene>
<protein>
    <submittedName>
        <fullName evidence="1">Uncharacterized protein</fullName>
    </submittedName>
</protein>
<proteinExistence type="predicted"/>
<reference evidence="1 2" key="1">
    <citation type="submission" date="2016-03" db="EMBL/GenBank/DDBJ databases">
        <title>EvidentialGene: Evidence-directed Construction of Genes on Genomes.</title>
        <authorList>
            <person name="Gilbert D.G."/>
            <person name="Choi J.-H."/>
            <person name="Mockaitis K."/>
            <person name="Colbourne J."/>
            <person name="Pfrender M."/>
        </authorList>
    </citation>
    <scope>NUCLEOTIDE SEQUENCE [LARGE SCALE GENOMIC DNA]</scope>
    <source>
        <strain evidence="1 2">Xinb3</strain>
        <tissue evidence="1">Complete organism</tissue>
    </source>
</reference>